<comment type="caution">
    <text evidence="1">The sequence shown here is derived from an EMBL/GenBank/DDBJ whole genome shotgun (WGS) entry which is preliminary data.</text>
</comment>
<name>A0A388KG07_CHABU</name>
<evidence type="ECO:0000313" key="1">
    <source>
        <dbReference type="EMBL" id="GBG68956.1"/>
    </source>
</evidence>
<evidence type="ECO:0000313" key="2">
    <source>
        <dbReference type="Proteomes" id="UP000265515"/>
    </source>
</evidence>
<reference evidence="1 2" key="1">
    <citation type="journal article" date="2018" name="Cell">
        <title>The Chara Genome: Secondary Complexity and Implications for Plant Terrestrialization.</title>
        <authorList>
            <person name="Nishiyama T."/>
            <person name="Sakayama H."/>
            <person name="Vries J.D."/>
            <person name="Buschmann H."/>
            <person name="Saint-Marcoux D."/>
            <person name="Ullrich K.K."/>
            <person name="Haas F.B."/>
            <person name="Vanderstraeten L."/>
            <person name="Becker D."/>
            <person name="Lang D."/>
            <person name="Vosolsobe S."/>
            <person name="Rombauts S."/>
            <person name="Wilhelmsson P.K.I."/>
            <person name="Janitza P."/>
            <person name="Kern R."/>
            <person name="Heyl A."/>
            <person name="Rumpler F."/>
            <person name="Villalobos L.I.A.C."/>
            <person name="Clay J.M."/>
            <person name="Skokan R."/>
            <person name="Toyoda A."/>
            <person name="Suzuki Y."/>
            <person name="Kagoshima H."/>
            <person name="Schijlen E."/>
            <person name="Tajeshwar N."/>
            <person name="Catarino B."/>
            <person name="Hetherington A.J."/>
            <person name="Saltykova A."/>
            <person name="Bonnot C."/>
            <person name="Breuninger H."/>
            <person name="Symeonidi A."/>
            <person name="Radhakrishnan G.V."/>
            <person name="Van Nieuwerburgh F."/>
            <person name="Deforce D."/>
            <person name="Chang C."/>
            <person name="Karol K.G."/>
            <person name="Hedrich R."/>
            <person name="Ulvskov P."/>
            <person name="Glockner G."/>
            <person name="Delwiche C.F."/>
            <person name="Petrasek J."/>
            <person name="Van de Peer Y."/>
            <person name="Friml J."/>
            <person name="Beilby M."/>
            <person name="Dolan L."/>
            <person name="Kohara Y."/>
            <person name="Sugano S."/>
            <person name="Fujiyama A."/>
            <person name="Delaux P.-M."/>
            <person name="Quint M."/>
            <person name="TheiBen G."/>
            <person name="Hagemann M."/>
            <person name="Harholt J."/>
            <person name="Dunand C."/>
            <person name="Zachgo S."/>
            <person name="Langdale J."/>
            <person name="Maumus F."/>
            <person name="Straeten D.V.D."/>
            <person name="Gould S.B."/>
            <person name="Rensing S.A."/>
        </authorList>
    </citation>
    <scope>NUCLEOTIDE SEQUENCE [LARGE SCALE GENOMIC DNA]</scope>
    <source>
        <strain evidence="1 2">S276</strain>
    </source>
</reference>
<dbReference type="Proteomes" id="UP000265515">
    <property type="component" value="Unassembled WGS sequence"/>
</dbReference>
<dbReference type="EMBL" id="BFEA01000108">
    <property type="protein sequence ID" value="GBG68956.1"/>
    <property type="molecule type" value="Genomic_DNA"/>
</dbReference>
<accession>A0A388KG07</accession>
<dbReference type="Gramene" id="GBG68956">
    <property type="protein sequence ID" value="GBG68956"/>
    <property type="gene ID" value="CBR_g3655"/>
</dbReference>
<sequence length="788" mass="90101">MMPRPSSIFSTPRWLLAGPPRVFALDGLQTPSPVAEEDSEGSDPDLTPDTWWDNTLSKYEWLRDLPSPSKPTKALISTLNKHILEEVGRLVGAGKFPHLTRVTKFNEWAELAWTFKNDRAVLVELIERYAANAEKVASKDLKEDRTIELKTSEAEKVWLKAWGLPSTHLDWFMARYNTEEADGGSSMLDVFNLDEDERMEVDFLIAPGADLTERHKRPTARDYERHTFLPLVSSHWIEDIACSVQDRVWRLESFNHLAPIGIKAYKFLAGAKKEDLEECYNDALAGVLVYGGKKKTPHKGGRLSFPALQELDAEKCQYQKSVVMQKTAPLSCARDLNELKKFWNMGRPYLKCKWGYQNTRKCDAGLLWFDQVLWYLFGESSPTWRSSFLRQIQGRPGLSRCYSTAVTPSPVAEEDSKGSDPDLTPDTWWDNTLSKYEWLRDLPSPSKPTKALISTLNKHILEEVGRLVGAGKFPHLTRVTKFNEWAELAWTFKNDRAVLVELIERYAANAEKVASKDLKEDRTIELKTSEAEKVWLKAWGLPSTHLDWFMARYNTEEADGGSSMLDVFNLDEDERMEVDFLIAPGADLTERHKRPTARDYERHTFLPLVSSHWIEDIACSVQDRVWRLESFNHLAPIGIKAYKFLAGAKKEDLEECYNNALAGVLVYGGKKKTPHKGGRLSFPALQELDAEKCQYQKPVVMQKTAPLSCARDLNALKKFWNIGRPYLKCKCRYQNTRKCDAGLLWFDQVLWYLFGESSPTWRSSFLRQIQGRPGLSRCYSTAVVRGGL</sequence>
<organism evidence="1 2">
    <name type="scientific">Chara braunii</name>
    <name type="common">Braun's stonewort</name>
    <dbReference type="NCBI Taxonomy" id="69332"/>
    <lineage>
        <taxon>Eukaryota</taxon>
        <taxon>Viridiplantae</taxon>
        <taxon>Streptophyta</taxon>
        <taxon>Charophyceae</taxon>
        <taxon>Charales</taxon>
        <taxon>Characeae</taxon>
        <taxon>Chara</taxon>
    </lineage>
</organism>
<proteinExistence type="predicted"/>
<keyword evidence="2" id="KW-1185">Reference proteome</keyword>
<dbReference type="AlphaFoldDB" id="A0A388KG07"/>
<protein>
    <submittedName>
        <fullName evidence="1">Uncharacterized protein</fullName>
    </submittedName>
</protein>
<gene>
    <name evidence="1" type="ORF">CBR_g3655</name>
</gene>